<dbReference type="GO" id="GO:0031499">
    <property type="term" value="C:TRAMP complex"/>
    <property type="evidence" value="ECO:0007669"/>
    <property type="project" value="TreeGrafter"/>
</dbReference>
<dbReference type="GO" id="GO:0071037">
    <property type="term" value="P:nuclear polyadenylation-dependent snRNA catabolic process"/>
    <property type="evidence" value="ECO:0007669"/>
    <property type="project" value="TreeGrafter"/>
</dbReference>
<keyword evidence="2" id="KW-0479">Metal-binding</keyword>
<dbReference type="GO" id="GO:0003723">
    <property type="term" value="F:RNA binding"/>
    <property type="evidence" value="ECO:0007669"/>
    <property type="project" value="TreeGrafter"/>
</dbReference>
<dbReference type="PROSITE" id="PS50158">
    <property type="entry name" value="ZF_CCHC"/>
    <property type="match status" value="3"/>
</dbReference>
<feature type="compositionally biased region" description="Basic and acidic residues" evidence="11">
    <location>
        <begin position="141"/>
        <end position="155"/>
    </location>
</feature>
<dbReference type="SUPFAM" id="SSF57756">
    <property type="entry name" value="Retrovirus zinc finger-like domains"/>
    <property type="match status" value="1"/>
</dbReference>
<dbReference type="EMBL" id="GDUN01000095">
    <property type="protein sequence ID" value="JAN95824.1"/>
    <property type="molecule type" value="mRNA"/>
</dbReference>
<keyword evidence="4 9" id="KW-0863">Zinc-finger</keyword>
<accession>A0A0P6IXX6</accession>
<comment type="subcellular location">
    <subcellularLocation>
        <location evidence="1">Nucleus</location>
    </subcellularLocation>
</comment>
<evidence type="ECO:0000256" key="7">
    <source>
        <dbReference type="ARBA" id="ARBA00041190"/>
    </source>
</evidence>
<keyword evidence="6" id="KW-0539">Nucleus</keyword>
<feature type="compositionally biased region" description="Basic residues" evidence="11">
    <location>
        <begin position="173"/>
        <end position="186"/>
    </location>
</feature>
<name>A0A0P6IXX6_AEDAE</name>
<dbReference type="GO" id="GO:0071035">
    <property type="term" value="P:nuclear polyadenylation-dependent rRNA catabolic process"/>
    <property type="evidence" value="ECO:0007669"/>
    <property type="project" value="TreeGrafter"/>
</dbReference>
<feature type="region of interest" description="Disordered" evidence="11">
    <location>
        <begin position="123"/>
        <end position="299"/>
    </location>
</feature>
<feature type="compositionally biased region" description="Polar residues" evidence="11">
    <location>
        <begin position="350"/>
        <end position="363"/>
    </location>
</feature>
<feature type="compositionally biased region" description="Polar residues" evidence="11">
    <location>
        <begin position="525"/>
        <end position="535"/>
    </location>
</feature>
<feature type="domain" description="CCHC-type" evidence="12">
    <location>
        <begin position="682"/>
        <end position="697"/>
    </location>
</feature>
<dbReference type="InParanoid" id="A0A0P6IXX6"/>
<feature type="compositionally biased region" description="Basic and acidic residues" evidence="11">
    <location>
        <begin position="217"/>
        <end position="234"/>
    </location>
</feature>
<evidence type="ECO:0000256" key="9">
    <source>
        <dbReference type="PROSITE-ProRule" id="PRU00047"/>
    </source>
</evidence>
<evidence type="ECO:0000256" key="3">
    <source>
        <dbReference type="ARBA" id="ARBA00022737"/>
    </source>
</evidence>
<dbReference type="PANTHER" id="PTHR46543">
    <property type="entry name" value="ZINC FINGER CCHC DOMAIN-CONTAINING PROTEIN 7"/>
    <property type="match status" value="1"/>
</dbReference>
<feature type="coiled-coil region" evidence="10">
    <location>
        <begin position="875"/>
        <end position="902"/>
    </location>
</feature>
<dbReference type="GO" id="GO:0071036">
    <property type="term" value="P:nuclear polyadenylation-dependent snoRNA catabolic process"/>
    <property type="evidence" value="ECO:0007669"/>
    <property type="project" value="TreeGrafter"/>
</dbReference>
<evidence type="ECO:0000256" key="8">
    <source>
        <dbReference type="ARBA" id="ARBA00043023"/>
    </source>
</evidence>
<evidence type="ECO:0000313" key="13">
    <source>
        <dbReference type="EMBL" id="JAN95824.1"/>
    </source>
</evidence>
<dbReference type="GO" id="GO:0008270">
    <property type="term" value="F:zinc ion binding"/>
    <property type="evidence" value="ECO:0007669"/>
    <property type="project" value="UniProtKB-KW"/>
</dbReference>
<evidence type="ECO:0000256" key="2">
    <source>
        <dbReference type="ARBA" id="ARBA00022723"/>
    </source>
</evidence>
<evidence type="ECO:0000259" key="12">
    <source>
        <dbReference type="PROSITE" id="PS50158"/>
    </source>
</evidence>
<dbReference type="InterPro" id="IPR001878">
    <property type="entry name" value="Znf_CCHC"/>
</dbReference>
<organism evidence="13">
    <name type="scientific">Aedes aegypti</name>
    <name type="common">Yellowfever mosquito</name>
    <name type="synonym">Culex aegypti</name>
    <dbReference type="NCBI Taxonomy" id="7159"/>
    <lineage>
        <taxon>Eukaryota</taxon>
        <taxon>Metazoa</taxon>
        <taxon>Ecdysozoa</taxon>
        <taxon>Arthropoda</taxon>
        <taxon>Hexapoda</taxon>
        <taxon>Insecta</taxon>
        <taxon>Pterygota</taxon>
        <taxon>Neoptera</taxon>
        <taxon>Endopterygota</taxon>
        <taxon>Diptera</taxon>
        <taxon>Nematocera</taxon>
        <taxon>Culicoidea</taxon>
        <taxon>Culicidae</taxon>
        <taxon>Culicinae</taxon>
        <taxon>Aedini</taxon>
        <taxon>Aedes</taxon>
        <taxon>Stegomyia</taxon>
    </lineage>
</organism>
<dbReference type="GO" id="GO:0071039">
    <property type="term" value="P:nuclear polyadenylation-dependent CUT catabolic process"/>
    <property type="evidence" value="ECO:0007669"/>
    <property type="project" value="TreeGrafter"/>
</dbReference>
<evidence type="ECO:0000256" key="4">
    <source>
        <dbReference type="ARBA" id="ARBA00022771"/>
    </source>
</evidence>
<feature type="compositionally biased region" description="Basic and acidic residues" evidence="11">
    <location>
        <begin position="92"/>
        <end position="101"/>
    </location>
</feature>
<feature type="non-terminal residue" evidence="13">
    <location>
        <position position="1"/>
    </location>
</feature>
<feature type="domain" description="CCHC-type" evidence="12">
    <location>
        <begin position="704"/>
        <end position="719"/>
    </location>
</feature>
<evidence type="ECO:0000256" key="6">
    <source>
        <dbReference type="ARBA" id="ARBA00023242"/>
    </source>
</evidence>
<feature type="compositionally biased region" description="Low complexity" evidence="11">
    <location>
        <begin position="391"/>
        <end position="408"/>
    </location>
</feature>
<evidence type="ECO:0000256" key="1">
    <source>
        <dbReference type="ARBA" id="ARBA00004123"/>
    </source>
</evidence>
<feature type="compositionally biased region" description="Basic residues" evidence="11">
    <location>
        <begin position="467"/>
        <end position="476"/>
    </location>
</feature>
<reference evidence="13" key="1">
    <citation type="journal article" date="2016" name="PLoS ONE">
        <title>A Deep Insight into the Sialome of Male and Female Aedes aegypti Mosquitoes.</title>
        <authorList>
            <person name="Ribeiro J.M."/>
            <person name="Martin-Martin I."/>
            <person name="Arca B."/>
            <person name="Calvo E."/>
        </authorList>
    </citation>
    <scope>NUCLEOTIDE SEQUENCE</scope>
    <source>
        <strain evidence="13">Liverpool</strain>
        <tissue evidence="13">Salivary glands</tissue>
    </source>
</reference>
<evidence type="ECO:0000256" key="10">
    <source>
        <dbReference type="SAM" id="Coils"/>
    </source>
</evidence>
<feature type="region of interest" description="Disordered" evidence="11">
    <location>
        <begin position="344"/>
        <end position="539"/>
    </location>
</feature>
<dbReference type="InterPro" id="IPR036875">
    <property type="entry name" value="Znf_CCHC_sf"/>
</dbReference>
<dbReference type="InterPro" id="IPR051644">
    <property type="entry name" value="TRAMP_AT-DNA-binding"/>
</dbReference>
<feature type="compositionally biased region" description="Polar residues" evidence="11">
    <location>
        <begin position="372"/>
        <end position="381"/>
    </location>
</feature>
<evidence type="ECO:0000256" key="5">
    <source>
        <dbReference type="ARBA" id="ARBA00022833"/>
    </source>
</evidence>
<dbReference type="SMART" id="SM00343">
    <property type="entry name" value="ZnF_C2HC"/>
    <property type="match status" value="4"/>
</dbReference>
<evidence type="ECO:0000256" key="11">
    <source>
        <dbReference type="SAM" id="MobiDB-lite"/>
    </source>
</evidence>
<feature type="compositionally biased region" description="Low complexity" evidence="11">
    <location>
        <begin position="455"/>
        <end position="466"/>
    </location>
</feature>
<sequence>HICRRPVTHISSPADTTIAVSAKVPSSTSTGTTPSAAGPVRLVTDKSVINNARQTASVASSKIKRYWDSLQQQNSRMSYPGISKPRRTGPSEVRDDGKANVEEEALQTKKVFTPYKSILGSLGGGGLLREDGDPEQTIPNPDDKQKRKKSQKEGKQNSNSVSSRSRKLDQYKKLKGKKSKALKSRQKAAIGEQRLVATIDLDTSSEEEGEYVSPDPIKQEKMEQDAKCQDLHEDSDPDEVVLIPTAPPPLVCIEDSEDDGAKHGFTQPKSKKKKQTKKINSPRCISPSNSSIMSDDFIGQSDRTRLNDSFIEGLNNDEELDCTAPHTVGSLLAGERRVFGDISREARAPSISSDCTVATSSDTTDPDKRNGLKSNQSTVSQEIGAPKLSSTPKQTLAPKKTAAAPKASKIIEDDSIYAATSTKKTKPSAEKRPSSESSDESEGGNISSHSKRSKSYQSDTSTSTKSLLKRRKKRRKQDSEHYSDEDFASMLTDIVQAISENEEDSSNEEEPQTQVSTPLEKERQTSVSSKDASTDQPTEVIEVEPTEPPTQINLPQIEKRVVEIAATETNAQEETENETDSVVEVESALPPVVSLVDEESCDRMQPVVQQEKEDDDMFGVRRMDHDPECGWNDEMRKFYNDSWNCEDFNISTVLFNMPRSNKYWPIVHKDKYPDPPKKEIICNNCGERGHMRYKCRNPPKPKTCYMCGLAGHQEVRCPNTLCLKCGEKTKNFLRGCPACVREQNMTCHLCGIRGHGQRNCPDKWRRYHSTTEDNKPLTQQYVRNPNAKHCCICSRAGHQAHMCNAAYKIFGQMVPTTEIKSYQPLYHMNEQLRQQNQNQGPKFNLFSDMTDYQLNFDKSFAANENSFYYRFAKSVGIIEEKKRQEEKLARKLKREARKRRKAEGTQRASNFPNETVVIDDDSKDVDLDRSKVIPIANSNQAKPTNEDSNYSFSEFYEDNTANLPQPSGAMPDFIPLNTPETAIAPVPSVEHVTDAKIFLTKPHAKILLGPIGAAFLKDASSKFSLKVSILFQTVGNVLLANGLSTDQDNFHNELVKFLNNASHQNEQLKLINNVPKATEKTIRYITDHLVLLTRSYENAKVLFKRYQHFEEQGANTKTCDKIRRTLNIILFGQYGLRAGREHLTKLQSNLKHLQDTEETNVSSDFRDEINQHIRYIFTSFDHADYGDILNEFEKLRKVKKLIKIKPEELNLPALPPLKAGVETTNKPLDDSFNLCKDLNFDERSNNTNISDTLDEDLILNTSDQLIDANRSSANYDDQLDADSDQSRLDSSAIEPIPNVTPKQKKHSSQKHRTGYLLEQCSHMVKRLNIAPITEKFERIANQTRRGHLSKANHRALVGIHSLLLNKLNLTSEKIDSESSSGSGGYSVVSNIEPNARRRSDETTKSVCWNMLVRLDALCFGRLRFLSAK</sequence>
<keyword evidence="10" id="KW-0175">Coiled coil</keyword>
<dbReference type="GO" id="GO:0071038">
    <property type="term" value="P:TRAMP-dependent tRNA surveillance pathway"/>
    <property type="evidence" value="ECO:0007669"/>
    <property type="project" value="TreeGrafter"/>
</dbReference>
<feature type="region of interest" description="Disordered" evidence="11">
    <location>
        <begin position="1271"/>
        <end position="1310"/>
    </location>
</feature>
<feature type="domain" description="CCHC-type" evidence="12">
    <location>
        <begin position="747"/>
        <end position="762"/>
    </location>
</feature>
<feature type="compositionally biased region" description="Acidic residues" evidence="11">
    <location>
        <begin position="500"/>
        <end position="511"/>
    </location>
</feature>
<protein>
    <recommendedName>
        <fullName evidence="7">Zinc finger CCHC domain-containing protein 7</fullName>
    </recommendedName>
    <alternativeName>
        <fullName evidence="8">TRAMP-like complex RNA-binding factor ZCCHC7</fullName>
    </alternativeName>
</protein>
<dbReference type="PANTHER" id="PTHR46543:SF1">
    <property type="entry name" value="ZINC FINGER CCHC DOMAIN-CONTAINING PROTEIN 7"/>
    <property type="match status" value="1"/>
</dbReference>
<proteinExistence type="evidence at transcript level"/>
<dbReference type="Gene3D" id="4.10.60.10">
    <property type="entry name" value="Zinc finger, CCHC-type"/>
    <property type="match status" value="2"/>
</dbReference>
<feature type="region of interest" description="Disordered" evidence="11">
    <location>
        <begin position="71"/>
        <end position="105"/>
    </location>
</feature>
<keyword evidence="5" id="KW-0862">Zinc</keyword>
<dbReference type="GO" id="GO:0071031">
    <property type="term" value="P:nuclear mRNA surveillance of mRNA 3'-end processing"/>
    <property type="evidence" value="ECO:0007669"/>
    <property type="project" value="TreeGrafter"/>
</dbReference>
<dbReference type="VEuPathDB" id="VectorBase:AAEL020903"/>
<keyword evidence="3" id="KW-0677">Repeat</keyword>